<proteinExistence type="predicted"/>
<reference evidence="2 3" key="1">
    <citation type="journal article" date="2016" name="Nat. Commun.">
        <title>Thousands of microbial genomes shed light on interconnected biogeochemical processes in an aquifer system.</title>
        <authorList>
            <person name="Anantharaman K."/>
            <person name="Brown C.T."/>
            <person name="Hug L.A."/>
            <person name="Sharon I."/>
            <person name="Castelle C.J."/>
            <person name="Probst A.J."/>
            <person name="Thomas B.C."/>
            <person name="Singh A."/>
            <person name="Wilkins M.J."/>
            <person name="Karaoz U."/>
            <person name="Brodie E.L."/>
            <person name="Williams K.H."/>
            <person name="Hubbard S.S."/>
            <person name="Banfield J.F."/>
        </authorList>
    </citation>
    <scope>NUCLEOTIDE SEQUENCE [LARGE SCALE GENOMIC DNA]</scope>
</reference>
<feature type="domain" description="tRNA (guanine-N(1)-)-methyltransferase C-terminal" evidence="1">
    <location>
        <begin position="3"/>
        <end position="191"/>
    </location>
</feature>
<dbReference type="Proteomes" id="UP000178724">
    <property type="component" value="Unassembled WGS sequence"/>
</dbReference>
<gene>
    <name evidence="2" type="ORF">A2625_03690</name>
</gene>
<protein>
    <recommendedName>
        <fullName evidence="1">tRNA (guanine-N(1)-)-methyltransferase C-terminal domain-containing protein</fullName>
    </recommendedName>
</protein>
<evidence type="ECO:0000259" key="1">
    <source>
        <dbReference type="Pfam" id="PF09936"/>
    </source>
</evidence>
<sequence>MANVYIALLHHPVYNKRKDIVTTSITGFDLHDIARSCATFGVKKYYVVNPLPAQREFASRIFDFWLDEGSLEFNWTRAEAFRLISIKAELSEVVKEIEGIEGIKPKIIATSAKFDGKKVESRELKVEIRSAKGPYLLLFGTGWGMTDELLNKADAILEPINGQSGLPADRHGYNHLSVRAATAIILDRLLGNRREEE</sequence>
<dbReference type="InterPro" id="IPR019230">
    <property type="entry name" value="RNA_MeTrfase_C_dom"/>
</dbReference>
<organism evidence="2 3">
    <name type="scientific">candidate division WOR-1 bacterium RIFCSPHIGHO2_01_FULL_53_15</name>
    <dbReference type="NCBI Taxonomy" id="1802564"/>
    <lineage>
        <taxon>Bacteria</taxon>
        <taxon>Bacillati</taxon>
        <taxon>Saganbacteria</taxon>
    </lineage>
</organism>
<dbReference type="InterPro" id="IPR029028">
    <property type="entry name" value="Alpha/beta_knot_MTases"/>
</dbReference>
<dbReference type="AlphaFoldDB" id="A0A1F4Q1W6"/>
<dbReference type="SUPFAM" id="SSF75217">
    <property type="entry name" value="alpha/beta knot"/>
    <property type="match status" value="1"/>
</dbReference>
<dbReference type="EMBL" id="METM01000027">
    <property type="protein sequence ID" value="OGB89252.1"/>
    <property type="molecule type" value="Genomic_DNA"/>
</dbReference>
<name>A0A1F4Q1W6_UNCSA</name>
<dbReference type="Gene3D" id="3.40.1280.10">
    <property type="match status" value="1"/>
</dbReference>
<dbReference type="InterPro" id="IPR029026">
    <property type="entry name" value="tRNA_m1G_MTases_N"/>
</dbReference>
<evidence type="ECO:0000313" key="2">
    <source>
        <dbReference type="EMBL" id="OGB89252.1"/>
    </source>
</evidence>
<accession>A0A1F4Q1W6</accession>
<dbReference type="CDD" id="cd18085">
    <property type="entry name" value="TM1570-like"/>
    <property type="match status" value="1"/>
</dbReference>
<dbReference type="Pfam" id="PF09936">
    <property type="entry name" value="Methyltrn_RNA_4"/>
    <property type="match status" value="1"/>
</dbReference>
<comment type="caution">
    <text evidence="2">The sequence shown here is derived from an EMBL/GenBank/DDBJ whole genome shotgun (WGS) entry which is preliminary data.</text>
</comment>
<evidence type="ECO:0000313" key="3">
    <source>
        <dbReference type="Proteomes" id="UP000178724"/>
    </source>
</evidence>